<accession>A0ABR0ULD4</accession>
<reference evidence="2 3" key="1">
    <citation type="journal article" date="2021" name="Comput. Struct. Biotechnol. J.">
        <title>De novo genome assembly of the potent medicinal plant Rehmannia glutinosa using nanopore technology.</title>
        <authorList>
            <person name="Ma L."/>
            <person name="Dong C."/>
            <person name="Song C."/>
            <person name="Wang X."/>
            <person name="Zheng X."/>
            <person name="Niu Y."/>
            <person name="Chen S."/>
            <person name="Feng W."/>
        </authorList>
    </citation>
    <scope>NUCLEOTIDE SEQUENCE [LARGE SCALE GENOMIC DNA]</scope>
    <source>
        <strain evidence="2">DH-2019</strain>
    </source>
</reference>
<evidence type="ECO:0000313" key="3">
    <source>
        <dbReference type="Proteomes" id="UP001318860"/>
    </source>
</evidence>
<feature type="region of interest" description="Disordered" evidence="1">
    <location>
        <begin position="60"/>
        <end position="106"/>
    </location>
</feature>
<gene>
    <name evidence="2" type="ORF">DH2020_043152</name>
</gene>
<dbReference type="PANTHER" id="PTHR23146">
    <property type="entry name" value="LEO1 PROTEIN"/>
    <property type="match status" value="1"/>
</dbReference>
<name>A0ABR0ULD4_REHGL</name>
<dbReference type="PANTHER" id="PTHR23146:SF0">
    <property type="entry name" value="RNA POLYMERASE-ASSOCIATED PROTEIN LEO1"/>
    <property type="match status" value="1"/>
</dbReference>
<keyword evidence="3" id="KW-1185">Reference proteome</keyword>
<comment type="caution">
    <text evidence="2">The sequence shown here is derived from an EMBL/GenBank/DDBJ whole genome shotgun (WGS) entry which is preliminary data.</text>
</comment>
<dbReference type="InterPro" id="IPR007149">
    <property type="entry name" value="Leo1"/>
</dbReference>
<sequence length="287" mass="31981">MDRRQILQNLFGYQSEEEDANSNYELDHQANDVSAYQIWFFSNIMSVHKHETRDGSCHVLKHTRKSDGGLERENEGKAENKREPEVNTRVADLLGSSRSPDSEKGKDAAALSAAIFHEVFGDSDDEEPGEYAVLNQTNENTVSPKSIGNYAEESQVENAGPDEGAIYECEEESTETKVKGKEAASSDVFEIPLHPPPVDPDQMATIKFSNIIAIDPNPFDPATYVEDDFYVTDESGTKKCIPHTNIIRWREVTNPDGTTSVSYYMEQLQSVLATVHVHGVAHLLTVE</sequence>
<evidence type="ECO:0000256" key="1">
    <source>
        <dbReference type="SAM" id="MobiDB-lite"/>
    </source>
</evidence>
<feature type="compositionally biased region" description="Basic and acidic residues" evidence="1">
    <location>
        <begin position="65"/>
        <end position="86"/>
    </location>
</feature>
<dbReference type="EMBL" id="JABTTQ020002599">
    <property type="protein sequence ID" value="KAK6123091.1"/>
    <property type="molecule type" value="Genomic_DNA"/>
</dbReference>
<dbReference type="Proteomes" id="UP001318860">
    <property type="component" value="Unassembled WGS sequence"/>
</dbReference>
<organism evidence="2 3">
    <name type="scientific">Rehmannia glutinosa</name>
    <name type="common">Chinese foxglove</name>
    <dbReference type="NCBI Taxonomy" id="99300"/>
    <lineage>
        <taxon>Eukaryota</taxon>
        <taxon>Viridiplantae</taxon>
        <taxon>Streptophyta</taxon>
        <taxon>Embryophyta</taxon>
        <taxon>Tracheophyta</taxon>
        <taxon>Spermatophyta</taxon>
        <taxon>Magnoliopsida</taxon>
        <taxon>eudicotyledons</taxon>
        <taxon>Gunneridae</taxon>
        <taxon>Pentapetalae</taxon>
        <taxon>asterids</taxon>
        <taxon>lamiids</taxon>
        <taxon>Lamiales</taxon>
        <taxon>Orobanchaceae</taxon>
        <taxon>Rehmannieae</taxon>
        <taxon>Rehmannia</taxon>
    </lineage>
</organism>
<evidence type="ECO:0000313" key="2">
    <source>
        <dbReference type="EMBL" id="KAK6123091.1"/>
    </source>
</evidence>
<proteinExistence type="predicted"/>
<protein>
    <submittedName>
        <fullName evidence="2">Uncharacterized protein</fullName>
    </submittedName>
</protein>